<protein>
    <recommendedName>
        <fullName evidence="3">Peptidase aspartic putative domain-containing protein</fullName>
    </recommendedName>
</protein>
<name>A0A4Y2BB13_ARAVE</name>
<dbReference type="AlphaFoldDB" id="A0A4Y2BB13"/>
<evidence type="ECO:0008006" key="3">
    <source>
        <dbReference type="Google" id="ProtNLM"/>
    </source>
</evidence>
<dbReference type="Pfam" id="PF05380">
    <property type="entry name" value="Peptidase_A17"/>
    <property type="match status" value="1"/>
</dbReference>
<comment type="caution">
    <text evidence="1">The sequence shown here is derived from an EMBL/GenBank/DDBJ whole genome shotgun (WGS) entry which is preliminary data.</text>
</comment>
<evidence type="ECO:0000313" key="2">
    <source>
        <dbReference type="Proteomes" id="UP000499080"/>
    </source>
</evidence>
<dbReference type="EMBL" id="BGPR01000065">
    <property type="protein sequence ID" value="GBL89481.1"/>
    <property type="molecule type" value="Genomic_DNA"/>
</dbReference>
<proteinExistence type="predicted"/>
<dbReference type="PANTHER" id="PTHR47331">
    <property type="entry name" value="PHD-TYPE DOMAIN-CONTAINING PROTEIN"/>
    <property type="match status" value="1"/>
</dbReference>
<organism evidence="1 2">
    <name type="scientific">Araneus ventricosus</name>
    <name type="common">Orbweaver spider</name>
    <name type="synonym">Epeira ventricosa</name>
    <dbReference type="NCBI Taxonomy" id="182803"/>
    <lineage>
        <taxon>Eukaryota</taxon>
        <taxon>Metazoa</taxon>
        <taxon>Ecdysozoa</taxon>
        <taxon>Arthropoda</taxon>
        <taxon>Chelicerata</taxon>
        <taxon>Arachnida</taxon>
        <taxon>Araneae</taxon>
        <taxon>Araneomorphae</taxon>
        <taxon>Entelegynae</taxon>
        <taxon>Araneoidea</taxon>
        <taxon>Araneidae</taxon>
        <taxon>Araneus</taxon>
    </lineage>
</organism>
<dbReference type="Proteomes" id="UP000499080">
    <property type="component" value="Unassembled WGS sequence"/>
</dbReference>
<accession>A0A4Y2BB13</accession>
<sequence length="498" mass="57233">MLLASTRVTEEKKPKCIFCDGKHASSDCFNAQKLTMEEKQKILREKNCCFTCLLPGHSVRKCRIKLKKLNGNFTCNFEVLDQAVICENVLPLSESPWLDELKDLGVILTNNIVYSESMQVLIGADIMGKLLTGKRKLLSSGLVAVETHLGWALMGKVPQVNTERVKLAMIVTSLFVNKTEIADLWRLDVLGIKDPIEKKSKQEINLKTKEHFKETLKFNQDNRYEVCVPWAVDSSLLPDNFNLVKKRLEVTTEKLLSRNWYDKYENVFQEWLDEGIIEEIPPNEVALYGNYVPHRPVIKENSSTSPIRPWKNLEEKKLKVFPHTRVVFGVKSSPFLLASVTEYHIEASKGFDCEFKKILKQSFYVDNVVVSLDSYEVLNNFISKSTPLMLQGGFELRDWESTGCKTEHGWETPVLGMKWNRQLDSLRVNMSWMNELSLEKITKIMLSVARKVFDPIGYTAPVMLCTKLMLQKARKMSIEWDTEITAILERNPYSGFKI</sequence>
<dbReference type="InterPro" id="IPR008042">
    <property type="entry name" value="Retrotrans_Pao"/>
</dbReference>
<dbReference type="OrthoDB" id="5875526at2759"/>
<gene>
    <name evidence="1" type="ORF">AVEN_87825_1</name>
</gene>
<keyword evidence="2" id="KW-1185">Reference proteome</keyword>
<reference evidence="1 2" key="1">
    <citation type="journal article" date="2019" name="Sci. Rep.">
        <title>Orb-weaving spider Araneus ventricosus genome elucidates the spidroin gene catalogue.</title>
        <authorList>
            <person name="Kono N."/>
            <person name="Nakamura H."/>
            <person name="Ohtoshi R."/>
            <person name="Moran D.A.P."/>
            <person name="Shinohara A."/>
            <person name="Yoshida Y."/>
            <person name="Fujiwara M."/>
            <person name="Mori M."/>
            <person name="Tomita M."/>
            <person name="Arakawa K."/>
        </authorList>
    </citation>
    <scope>NUCLEOTIDE SEQUENCE [LARGE SCALE GENOMIC DNA]</scope>
</reference>
<evidence type="ECO:0000313" key="1">
    <source>
        <dbReference type="EMBL" id="GBL89481.1"/>
    </source>
</evidence>